<organism evidence="1 2">
    <name type="scientific">Meganyctiphanes norvegica</name>
    <name type="common">Northern krill</name>
    <name type="synonym">Thysanopoda norvegica</name>
    <dbReference type="NCBI Taxonomy" id="48144"/>
    <lineage>
        <taxon>Eukaryota</taxon>
        <taxon>Metazoa</taxon>
        <taxon>Ecdysozoa</taxon>
        <taxon>Arthropoda</taxon>
        <taxon>Crustacea</taxon>
        <taxon>Multicrustacea</taxon>
        <taxon>Malacostraca</taxon>
        <taxon>Eumalacostraca</taxon>
        <taxon>Eucarida</taxon>
        <taxon>Euphausiacea</taxon>
        <taxon>Euphausiidae</taxon>
        <taxon>Meganyctiphanes</taxon>
    </lineage>
</organism>
<evidence type="ECO:0000313" key="1">
    <source>
        <dbReference type="EMBL" id="CAL4073978.1"/>
    </source>
</evidence>
<accession>A0AAV2QBA8</accession>
<protein>
    <submittedName>
        <fullName evidence="1">Uncharacterized protein</fullName>
    </submittedName>
</protein>
<name>A0AAV2QBA8_MEGNR</name>
<gene>
    <name evidence="1" type="ORF">MNOR_LOCUS9375</name>
</gene>
<keyword evidence="2" id="KW-1185">Reference proteome</keyword>
<evidence type="ECO:0000313" key="2">
    <source>
        <dbReference type="Proteomes" id="UP001497623"/>
    </source>
</evidence>
<dbReference type="EMBL" id="CAXKWB010004524">
    <property type="protein sequence ID" value="CAL4073978.1"/>
    <property type="molecule type" value="Genomic_DNA"/>
</dbReference>
<proteinExistence type="predicted"/>
<dbReference type="AlphaFoldDB" id="A0AAV2QBA8"/>
<comment type="caution">
    <text evidence="1">The sequence shown here is derived from an EMBL/GenBank/DDBJ whole genome shotgun (WGS) entry which is preliminary data.</text>
</comment>
<reference evidence="1 2" key="1">
    <citation type="submission" date="2024-05" db="EMBL/GenBank/DDBJ databases">
        <authorList>
            <person name="Wallberg A."/>
        </authorList>
    </citation>
    <scope>NUCLEOTIDE SEQUENCE [LARGE SCALE GENOMIC DNA]</scope>
</reference>
<dbReference type="Proteomes" id="UP001497623">
    <property type="component" value="Unassembled WGS sequence"/>
</dbReference>
<feature type="non-terminal residue" evidence="1">
    <location>
        <position position="120"/>
    </location>
</feature>
<sequence>MQEVVKISCGAAIYYEKVYHKITIPAYSNVECGLHKFVVYKICKEGQLLCVRSNIRFLPLHIDFSILYIKYNFLYLMPKKDFTANGTNIDVFQRFVFIHICFICNQSVAISAQHQGLFVD</sequence>